<dbReference type="PROSITE" id="PS50937">
    <property type="entry name" value="HTH_MERR_2"/>
    <property type="match status" value="1"/>
</dbReference>
<organism evidence="10 11">
    <name type="scientific">Nocardia farcinica</name>
    <dbReference type="NCBI Taxonomy" id="37329"/>
    <lineage>
        <taxon>Bacteria</taxon>
        <taxon>Bacillati</taxon>
        <taxon>Actinomycetota</taxon>
        <taxon>Actinomycetes</taxon>
        <taxon>Mycobacteriales</taxon>
        <taxon>Nocardiaceae</taxon>
        <taxon>Nocardia</taxon>
    </lineage>
</organism>
<evidence type="ECO:0000256" key="8">
    <source>
        <dbReference type="SAM" id="MobiDB-lite"/>
    </source>
</evidence>
<feature type="region of interest" description="Disordered" evidence="8">
    <location>
        <begin position="139"/>
        <end position="177"/>
    </location>
</feature>
<keyword evidence="4" id="KW-0411">Iron-sulfur</keyword>
<evidence type="ECO:0000313" key="11">
    <source>
        <dbReference type="Proteomes" id="UP000057820"/>
    </source>
</evidence>
<dbReference type="EMBL" id="LN868938">
    <property type="protein sequence ID" value="CRY74518.1"/>
    <property type="molecule type" value="Genomic_DNA"/>
</dbReference>
<dbReference type="GO" id="GO:0003700">
    <property type="term" value="F:DNA-binding transcription factor activity"/>
    <property type="evidence" value="ECO:0007669"/>
    <property type="project" value="InterPro"/>
</dbReference>
<keyword evidence="7" id="KW-0804">Transcription</keyword>
<dbReference type="SUPFAM" id="SSF46955">
    <property type="entry name" value="Putative DNA-binding domain"/>
    <property type="match status" value="1"/>
</dbReference>
<dbReference type="PANTHER" id="PTHR30204">
    <property type="entry name" value="REDOX-CYCLING DRUG-SENSING TRANSCRIPTIONAL ACTIVATOR SOXR"/>
    <property type="match status" value="1"/>
</dbReference>
<dbReference type="InterPro" id="IPR000551">
    <property type="entry name" value="MerR-type_HTH_dom"/>
</dbReference>
<evidence type="ECO:0000256" key="7">
    <source>
        <dbReference type="ARBA" id="ARBA00023163"/>
    </source>
</evidence>
<keyword evidence="6" id="KW-0238">DNA-binding</keyword>
<evidence type="ECO:0000256" key="4">
    <source>
        <dbReference type="ARBA" id="ARBA00023014"/>
    </source>
</evidence>
<dbReference type="AlphaFoldDB" id="A0A0H5NG84"/>
<evidence type="ECO:0000256" key="3">
    <source>
        <dbReference type="ARBA" id="ARBA00023004"/>
    </source>
</evidence>
<dbReference type="NCBIfam" id="TIGR01950">
    <property type="entry name" value="SoxR"/>
    <property type="match status" value="1"/>
</dbReference>
<reference evidence="11" key="1">
    <citation type="submission" date="2015-03" db="EMBL/GenBank/DDBJ databases">
        <authorList>
            <consortium name="Pathogen Informatics"/>
        </authorList>
    </citation>
    <scope>NUCLEOTIDE SEQUENCE [LARGE SCALE GENOMIC DNA]</scope>
    <source>
        <strain evidence="11">NCTC11134</strain>
    </source>
</reference>
<evidence type="ECO:0000256" key="2">
    <source>
        <dbReference type="ARBA" id="ARBA00022723"/>
    </source>
</evidence>
<dbReference type="GO" id="GO:0051537">
    <property type="term" value="F:2 iron, 2 sulfur cluster binding"/>
    <property type="evidence" value="ECO:0007669"/>
    <property type="project" value="UniProtKB-KW"/>
</dbReference>
<evidence type="ECO:0000256" key="6">
    <source>
        <dbReference type="ARBA" id="ARBA00023125"/>
    </source>
</evidence>
<dbReference type="Gene3D" id="1.10.1660.10">
    <property type="match status" value="1"/>
</dbReference>
<dbReference type="Proteomes" id="UP000057820">
    <property type="component" value="Chromosome 1"/>
</dbReference>
<protein>
    <submittedName>
        <fullName evidence="10">Redox-sensitive transcriptional activator soxR</fullName>
    </submittedName>
</protein>
<dbReference type="InterPro" id="IPR015358">
    <property type="entry name" value="Tscrpt_reg_MerR_DNA-bd"/>
</dbReference>
<feature type="domain" description="HTH merR-type" evidence="9">
    <location>
        <begin position="8"/>
        <end position="76"/>
    </location>
</feature>
<dbReference type="RefSeq" id="WP_060590470.1">
    <property type="nucleotide sequence ID" value="NZ_CP031418.1"/>
</dbReference>
<proteinExistence type="predicted"/>
<dbReference type="InterPro" id="IPR047057">
    <property type="entry name" value="MerR_fam"/>
</dbReference>
<dbReference type="PRINTS" id="PR00040">
    <property type="entry name" value="HTHMERR"/>
</dbReference>
<name>A0A0H5NG84_NOCFR</name>
<sequence>MKQTPTDLLTVGEVARRAGIATSAVRFYEDQGLIAATRTAGNQRRYPRHVLRRIGIIVAARRFGIPLAEVAEVFADLPHDRMPSKTDWRKISRGWHDRLEARRRELERLEEELIGCIGCGCLSLNTCRVLNPEDRLAAEGPGARRLTGGDAATQRPPDAHDLDHSPRSAFAGDGQGR</sequence>
<evidence type="ECO:0000256" key="1">
    <source>
        <dbReference type="ARBA" id="ARBA00022714"/>
    </source>
</evidence>
<dbReference type="Pfam" id="PF09278">
    <property type="entry name" value="MerR-DNA-bind"/>
    <property type="match status" value="1"/>
</dbReference>
<dbReference type="Pfam" id="PF00376">
    <property type="entry name" value="MerR"/>
    <property type="match status" value="1"/>
</dbReference>
<keyword evidence="1" id="KW-0001">2Fe-2S</keyword>
<evidence type="ECO:0000259" key="9">
    <source>
        <dbReference type="PROSITE" id="PS50937"/>
    </source>
</evidence>
<keyword evidence="2" id="KW-0479">Metal-binding</keyword>
<dbReference type="GO" id="GO:0003677">
    <property type="term" value="F:DNA binding"/>
    <property type="evidence" value="ECO:0007669"/>
    <property type="project" value="UniProtKB-KW"/>
</dbReference>
<evidence type="ECO:0000256" key="5">
    <source>
        <dbReference type="ARBA" id="ARBA00023015"/>
    </source>
</evidence>
<feature type="compositionally biased region" description="Basic and acidic residues" evidence="8">
    <location>
        <begin position="157"/>
        <end position="166"/>
    </location>
</feature>
<dbReference type="SMART" id="SM00422">
    <property type="entry name" value="HTH_MERR"/>
    <property type="match status" value="1"/>
</dbReference>
<keyword evidence="5" id="KW-0805">Transcription regulation</keyword>
<dbReference type="CDD" id="cd01110">
    <property type="entry name" value="HTH_SoxR"/>
    <property type="match status" value="1"/>
</dbReference>
<accession>A0A0H5NG84</accession>
<dbReference type="PROSITE" id="PS00552">
    <property type="entry name" value="HTH_MERR_1"/>
    <property type="match status" value="1"/>
</dbReference>
<dbReference type="GO" id="GO:0046872">
    <property type="term" value="F:metal ion binding"/>
    <property type="evidence" value="ECO:0007669"/>
    <property type="project" value="UniProtKB-KW"/>
</dbReference>
<gene>
    <name evidence="10" type="primary">soxR_1</name>
    <name evidence="10" type="ORF">ERS450000_00720</name>
</gene>
<dbReference type="KEGG" id="nfr:ERS450000_00720"/>
<dbReference type="InterPro" id="IPR010211">
    <property type="entry name" value="Redox-sen_tscrpt-act_SoxR"/>
</dbReference>
<evidence type="ECO:0000313" key="10">
    <source>
        <dbReference type="EMBL" id="CRY74518.1"/>
    </source>
</evidence>
<dbReference type="InterPro" id="IPR009061">
    <property type="entry name" value="DNA-bd_dom_put_sf"/>
</dbReference>
<keyword evidence="3" id="KW-0408">Iron</keyword>
<dbReference type="GO" id="GO:0006979">
    <property type="term" value="P:response to oxidative stress"/>
    <property type="evidence" value="ECO:0007669"/>
    <property type="project" value="InterPro"/>
</dbReference>
<dbReference type="PANTHER" id="PTHR30204:SF0">
    <property type="entry name" value="REDOX-SENSITIVE TRANSCRIPTIONAL ACTIVATOR SOXR"/>
    <property type="match status" value="1"/>
</dbReference>